<feature type="domain" description="HMA" evidence="25">
    <location>
        <begin position="77"/>
        <end position="143"/>
    </location>
</feature>
<dbReference type="GO" id="GO:0005886">
    <property type="term" value="C:plasma membrane"/>
    <property type="evidence" value="ECO:0007669"/>
    <property type="project" value="UniProtKB-SubCell"/>
</dbReference>
<evidence type="ECO:0000256" key="22">
    <source>
        <dbReference type="ARBA" id="ARBA00049289"/>
    </source>
</evidence>
<comment type="function">
    <text evidence="23">Involved in copper export.</text>
</comment>
<keyword evidence="27" id="KW-1185">Reference proteome</keyword>
<dbReference type="CDD" id="cd02094">
    <property type="entry name" value="P-type_ATPase_Cu-like"/>
    <property type="match status" value="1"/>
</dbReference>
<dbReference type="InterPro" id="IPR023299">
    <property type="entry name" value="ATPase_P-typ_cyto_dom_N"/>
</dbReference>
<dbReference type="SUPFAM" id="SSF56784">
    <property type="entry name" value="HAD-like"/>
    <property type="match status" value="1"/>
</dbReference>
<sequence>MSNQDDSHQKIHLPITGMTCAACSARIEKGLSKMDGVNEANVNLTSEIATISYNPQIVGEHAFQQKIKDLGYEVVLEKAEFDISGMTCAACSARIEKVLNKQSGIAQANVNLALETGTVEYNPEQVSVEEIIAKVDKIGYSASLKTTASANDVREQHIKKQQKKFIAAAILSLPLLWTMVGHFEFTSFIFLPDFLMNPWIQLILATPVQFIIGWQFYTGAYKSLKSGSANMDVLVVLGTSAAYFYSLFLTLQSMNATHGHHVELYYETSAIIITLILLGKLFEARAKGRSSEAIKKLMNLKAKKAVVLKEGKETIVPVEQVMQGDMVIIKPGDRIPVDAVIIEGHSAVDESMLTGESVPVDKKAGDEVIGATVNKNGHLTVEATKVGKDSALAQIIKVVEQAQGSKAPIQRLADKISGIFVPIVVAIALVTFCIWFLFLQPGDVASALEKMIAVLVIACPCALGLATPTSIMAGSGRSAEMGVLFKGGEHLEMTHEITTVVVDKTGTVTNGQPVLTDIIVEPGTNEAHFLSIVAASEKSSEHPLAEAIVKGLEERNIEKVKSEYFEALPGYGISAKVTGKDVLIGTVRLMVENGIDSSWFSKQMKELEGEGKTAMLVAINGRAKGLLAVADTIKDSSNEAIQRLHDMGLEVIMMTGDNQLTAQAIAKEVGISKVIAEVLPETKAEEVRKLQSQGKKVAMVGDGINDAPALATADIGMAIGTGTDIAMEAGDITLMRGDLNSIADAIMMSKKTIRNIKQNLFWAFGYNTIGIPIAAAGFLAPWLAGAAMAFSSVSVVLNALRLQRVR</sequence>
<dbReference type="FunFam" id="3.40.50.1000:FF:000144">
    <property type="entry name" value="copper-transporting ATPase 1 isoform X2"/>
    <property type="match status" value="1"/>
</dbReference>
<dbReference type="NCBIfam" id="TIGR01525">
    <property type="entry name" value="ATPase-IB_hvy"/>
    <property type="match status" value="1"/>
</dbReference>
<feature type="transmembrane region" description="Helical" evidence="24">
    <location>
        <begin position="165"/>
        <end position="192"/>
    </location>
</feature>
<keyword evidence="9 24" id="KW-0479">Metal-binding</keyword>
<evidence type="ECO:0000256" key="6">
    <source>
        <dbReference type="ARBA" id="ARBA00022475"/>
    </source>
</evidence>
<keyword evidence="5" id="KW-0813">Transport</keyword>
<organism evidence="26 27">
    <name type="scientific">Cytobacillus kochii</name>
    <dbReference type="NCBI Taxonomy" id="859143"/>
    <lineage>
        <taxon>Bacteria</taxon>
        <taxon>Bacillati</taxon>
        <taxon>Bacillota</taxon>
        <taxon>Bacilli</taxon>
        <taxon>Bacillales</taxon>
        <taxon>Bacillaceae</taxon>
        <taxon>Cytobacillus</taxon>
    </lineage>
</organism>
<evidence type="ECO:0000256" key="12">
    <source>
        <dbReference type="ARBA" id="ARBA00022796"/>
    </source>
</evidence>
<evidence type="ECO:0000256" key="4">
    <source>
        <dbReference type="ARBA" id="ARBA00015102"/>
    </source>
</evidence>
<evidence type="ECO:0000256" key="9">
    <source>
        <dbReference type="ARBA" id="ARBA00022723"/>
    </source>
</evidence>
<accession>A0A286R7U2</accession>
<dbReference type="InterPro" id="IPR017969">
    <property type="entry name" value="Heavy-metal-associated_CS"/>
</dbReference>
<dbReference type="NCBIfam" id="TIGR00003">
    <property type="entry name" value="copper ion binding protein"/>
    <property type="match status" value="2"/>
</dbReference>
<name>A0A286R7U2_9BACI</name>
<dbReference type="OrthoDB" id="9813266at2"/>
<feature type="domain" description="HMA" evidence="25">
    <location>
        <begin position="9"/>
        <end position="75"/>
    </location>
</feature>
<dbReference type="SUPFAM" id="SSF81665">
    <property type="entry name" value="Calcium ATPase, transmembrane domain M"/>
    <property type="match status" value="1"/>
</dbReference>
<evidence type="ECO:0000313" key="26">
    <source>
        <dbReference type="EMBL" id="ASV69401.1"/>
    </source>
</evidence>
<dbReference type="InterPro" id="IPR036412">
    <property type="entry name" value="HAD-like_sf"/>
</dbReference>
<evidence type="ECO:0000256" key="20">
    <source>
        <dbReference type="ARBA" id="ARBA00029719"/>
    </source>
</evidence>
<dbReference type="Pfam" id="PF00702">
    <property type="entry name" value="Hydrolase"/>
    <property type="match status" value="1"/>
</dbReference>
<dbReference type="Pfam" id="PF00403">
    <property type="entry name" value="HMA"/>
    <property type="match status" value="2"/>
</dbReference>
<dbReference type="PROSITE" id="PS01047">
    <property type="entry name" value="HMA_1"/>
    <property type="match status" value="2"/>
</dbReference>
<evidence type="ECO:0000256" key="24">
    <source>
        <dbReference type="RuleBase" id="RU362081"/>
    </source>
</evidence>
<evidence type="ECO:0000256" key="5">
    <source>
        <dbReference type="ARBA" id="ARBA00022448"/>
    </source>
</evidence>
<keyword evidence="17" id="KW-0186">Copper</keyword>
<dbReference type="AlphaFoldDB" id="A0A286R7U2"/>
<dbReference type="SUPFAM" id="SSF55008">
    <property type="entry name" value="HMA, heavy metal-associated domain"/>
    <property type="match status" value="2"/>
</dbReference>
<keyword evidence="18" id="KW-0406">Ion transport</keyword>
<keyword evidence="11 24" id="KW-0547">Nucleotide-binding</keyword>
<evidence type="ECO:0000256" key="16">
    <source>
        <dbReference type="ARBA" id="ARBA00022989"/>
    </source>
</evidence>
<dbReference type="Gene3D" id="3.40.1110.10">
    <property type="entry name" value="Calcium-transporting ATPase, cytoplasmic domain N"/>
    <property type="match status" value="1"/>
</dbReference>
<dbReference type="InterPro" id="IPR018303">
    <property type="entry name" value="ATPase_P-typ_P_site"/>
</dbReference>
<keyword evidence="7" id="KW-0597">Phosphoprotein</keyword>
<dbReference type="PRINTS" id="PR00942">
    <property type="entry name" value="CUATPASEI"/>
</dbReference>
<dbReference type="InterPro" id="IPR059000">
    <property type="entry name" value="ATPase_P-type_domA"/>
</dbReference>
<dbReference type="InterPro" id="IPR008250">
    <property type="entry name" value="ATPase_P-typ_transduc_dom_A_sf"/>
</dbReference>
<comment type="similarity">
    <text evidence="2 24">Belongs to the cation transport ATPase (P-type) (TC 3.A.3) family. Type IB subfamily.</text>
</comment>
<evidence type="ECO:0000256" key="19">
    <source>
        <dbReference type="ARBA" id="ARBA00023136"/>
    </source>
</evidence>
<dbReference type="Gene3D" id="3.30.70.100">
    <property type="match status" value="2"/>
</dbReference>
<feature type="transmembrane region" description="Helical" evidence="24">
    <location>
        <begin position="419"/>
        <end position="439"/>
    </location>
</feature>
<keyword evidence="16 24" id="KW-1133">Transmembrane helix</keyword>
<evidence type="ECO:0000256" key="7">
    <source>
        <dbReference type="ARBA" id="ARBA00022553"/>
    </source>
</evidence>
<dbReference type="Gene3D" id="3.40.50.1000">
    <property type="entry name" value="HAD superfamily/HAD-like"/>
    <property type="match status" value="1"/>
</dbReference>
<dbReference type="PRINTS" id="PR00943">
    <property type="entry name" value="CUATPASE"/>
</dbReference>
<dbReference type="GO" id="GO:0140581">
    <property type="term" value="F:P-type monovalent copper transporter activity"/>
    <property type="evidence" value="ECO:0007669"/>
    <property type="project" value="UniProtKB-EC"/>
</dbReference>
<dbReference type="CDD" id="cd00371">
    <property type="entry name" value="HMA"/>
    <property type="match status" value="2"/>
</dbReference>
<evidence type="ECO:0000256" key="14">
    <source>
        <dbReference type="ARBA" id="ARBA00022842"/>
    </source>
</evidence>
<dbReference type="PANTHER" id="PTHR43520:SF8">
    <property type="entry name" value="P-TYPE CU(+) TRANSPORTER"/>
    <property type="match status" value="1"/>
</dbReference>
<dbReference type="SFLD" id="SFLDG00002">
    <property type="entry name" value="C1.7:_P-type_atpase_like"/>
    <property type="match status" value="1"/>
</dbReference>
<dbReference type="PANTHER" id="PTHR43520">
    <property type="entry name" value="ATP7, ISOFORM B"/>
    <property type="match status" value="1"/>
</dbReference>
<gene>
    <name evidence="26" type="ORF">CKF48_20030</name>
</gene>
<dbReference type="SFLD" id="SFLDF00027">
    <property type="entry name" value="p-type_atpase"/>
    <property type="match status" value="1"/>
</dbReference>
<feature type="transmembrane region" description="Helical" evidence="24">
    <location>
        <begin position="229"/>
        <end position="252"/>
    </location>
</feature>
<feature type="transmembrane region" description="Helical" evidence="24">
    <location>
        <begin position="759"/>
        <end position="776"/>
    </location>
</feature>
<dbReference type="InterPro" id="IPR027256">
    <property type="entry name" value="P-typ_ATPase_IB"/>
</dbReference>
<dbReference type="SUPFAM" id="SSF81653">
    <property type="entry name" value="Calcium ATPase, transduction domain A"/>
    <property type="match status" value="1"/>
</dbReference>
<keyword evidence="10" id="KW-0677">Repeat</keyword>
<feature type="transmembrane region" description="Helical" evidence="24">
    <location>
        <begin position="451"/>
        <end position="471"/>
    </location>
</feature>
<dbReference type="InterPro" id="IPR001757">
    <property type="entry name" value="P_typ_ATPase"/>
</dbReference>
<dbReference type="NCBIfam" id="TIGR01511">
    <property type="entry name" value="ATPase-IB1_Cu"/>
    <property type="match status" value="1"/>
</dbReference>
<dbReference type="GO" id="GO:0055070">
    <property type="term" value="P:copper ion homeostasis"/>
    <property type="evidence" value="ECO:0007669"/>
    <property type="project" value="TreeGrafter"/>
</dbReference>
<evidence type="ECO:0000259" key="25">
    <source>
        <dbReference type="PROSITE" id="PS50846"/>
    </source>
</evidence>
<dbReference type="InterPro" id="IPR006122">
    <property type="entry name" value="HMA_Cu_ion-bd"/>
</dbReference>
<dbReference type="Pfam" id="PF00122">
    <property type="entry name" value="E1-E2_ATPase"/>
    <property type="match status" value="1"/>
</dbReference>
<dbReference type="GO" id="GO:0005507">
    <property type="term" value="F:copper ion binding"/>
    <property type="evidence" value="ECO:0007669"/>
    <property type="project" value="InterPro"/>
</dbReference>
<dbReference type="FunFam" id="2.70.150.10:FF:000002">
    <property type="entry name" value="Copper-transporting ATPase 1, putative"/>
    <property type="match status" value="1"/>
</dbReference>
<dbReference type="InterPro" id="IPR044492">
    <property type="entry name" value="P_typ_ATPase_HD_dom"/>
</dbReference>
<dbReference type="PRINTS" id="PR00119">
    <property type="entry name" value="CATATPASE"/>
</dbReference>
<comment type="subcellular location">
    <subcellularLocation>
        <location evidence="1">Cell membrane</location>
        <topology evidence="1">Multi-pass membrane protein</topology>
    </subcellularLocation>
</comment>
<dbReference type="GO" id="GO:0005524">
    <property type="term" value="F:ATP binding"/>
    <property type="evidence" value="ECO:0007669"/>
    <property type="project" value="UniProtKB-UniRule"/>
</dbReference>
<evidence type="ECO:0000256" key="17">
    <source>
        <dbReference type="ARBA" id="ARBA00023008"/>
    </source>
</evidence>
<evidence type="ECO:0000256" key="1">
    <source>
        <dbReference type="ARBA" id="ARBA00004651"/>
    </source>
</evidence>
<evidence type="ECO:0000313" key="27">
    <source>
        <dbReference type="Proteomes" id="UP000215137"/>
    </source>
</evidence>
<dbReference type="PROSITE" id="PS50846">
    <property type="entry name" value="HMA_2"/>
    <property type="match status" value="2"/>
</dbReference>
<keyword evidence="15" id="KW-1278">Translocase</keyword>
<dbReference type="InterPro" id="IPR023214">
    <property type="entry name" value="HAD_sf"/>
</dbReference>
<keyword evidence="19 24" id="KW-0472">Membrane</keyword>
<evidence type="ECO:0000256" key="11">
    <source>
        <dbReference type="ARBA" id="ARBA00022741"/>
    </source>
</evidence>
<evidence type="ECO:0000256" key="18">
    <source>
        <dbReference type="ARBA" id="ARBA00023065"/>
    </source>
</evidence>
<dbReference type="EMBL" id="CP022983">
    <property type="protein sequence ID" value="ASV69401.1"/>
    <property type="molecule type" value="Genomic_DNA"/>
</dbReference>
<evidence type="ECO:0000256" key="15">
    <source>
        <dbReference type="ARBA" id="ARBA00022967"/>
    </source>
</evidence>
<dbReference type="InterPro" id="IPR006121">
    <property type="entry name" value="HMA_dom"/>
</dbReference>
<dbReference type="InterPro" id="IPR036163">
    <property type="entry name" value="HMA_dom_sf"/>
</dbReference>
<feature type="transmembrane region" description="Helical" evidence="24">
    <location>
        <begin position="198"/>
        <end position="217"/>
    </location>
</feature>
<dbReference type="KEGG" id="bko:CKF48_20030"/>
<dbReference type="EC" id="7.2.2.8" evidence="3"/>
<dbReference type="NCBIfam" id="TIGR01494">
    <property type="entry name" value="ATPase_P-type"/>
    <property type="match status" value="1"/>
</dbReference>
<keyword evidence="13 24" id="KW-0067">ATP-binding</keyword>
<evidence type="ECO:0000256" key="10">
    <source>
        <dbReference type="ARBA" id="ARBA00022737"/>
    </source>
</evidence>
<evidence type="ECO:0000256" key="13">
    <source>
        <dbReference type="ARBA" id="ARBA00022840"/>
    </source>
</evidence>
<dbReference type="FunFam" id="3.30.70.100:FF:000005">
    <property type="entry name" value="Copper-exporting P-type ATPase A"/>
    <property type="match status" value="2"/>
</dbReference>
<keyword evidence="8 24" id="KW-0812">Transmembrane</keyword>
<proteinExistence type="inferred from homology"/>
<dbReference type="RefSeq" id="WP_095372964.1">
    <property type="nucleotide sequence ID" value="NZ_CP022983.1"/>
</dbReference>
<protein>
    <recommendedName>
        <fullName evidence="4">Copper-exporting P-type ATPase</fullName>
        <ecNumber evidence="3">7.2.2.8</ecNumber>
    </recommendedName>
    <alternativeName>
        <fullName evidence="20">Copper-exporting P-type ATPase A</fullName>
    </alternativeName>
    <alternativeName>
        <fullName evidence="21">Cu(+)-exporting ATPase</fullName>
    </alternativeName>
</protein>
<dbReference type="Gene3D" id="2.70.150.10">
    <property type="entry name" value="Calcium-transporting ATPase, cytoplasmic transduction domain A"/>
    <property type="match status" value="1"/>
</dbReference>
<evidence type="ECO:0000256" key="8">
    <source>
        <dbReference type="ARBA" id="ARBA00022692"/>
    </source>
</evidence>
<reference evidence="26 27" key="1">
    <citation type="submission" date="2017-08" db="EMBL/GenBank/DDBJ databases">
        <title>Complete Genome Sequence of Bacillus kochii Oregon-R-modENCODE STRAIN BDGP4, isolated from Drosophila melanogaster gut.</title>
        <authorList>
            <person name="Wan K.H."/>
            <person name="Yu C."/>
            <person name="Park S."/>
            <person name="Hammonds A.S."/>
            <person name="Booth B.W."/>
            <person name="Celniker S.E."/>
        </authorList>
    </citation>
    <scope>NUCLEOTIDE SEQUENCE [LARGE SCALE GENOMIC DNA]</scope>
    <source>
        <strain evidence="26 27">BDGP4</strain>
    </source>
</reference>
<dbReference type="Proteomes" id="UP000215137">
    <property type="component" value="Chromosome"/>
</dbReference>
<evidence type="ECO:0000256" key="23">
    <source>
        <dbReference type="ARBA" id="ARBA00055366"/>
    </source>
</evidence>
<dbReference type="SFLD" id="SFLDS00003">
    <property type="entry name" value="Haloacid_Dehalogenase"/>
    <property type="match status" value="1"/>
</dbReference>
<evidence type="ECO:0000256" key="2">
    <source>
        <dbReference type="ARBA" id="ARBA00006024"/>
    </source>
</evidence>
<keyword evidence="6 24" id="KW-1003">Cell membrane</keyword>
<evidence type="ECO:0000256" key="21">
    <source>
        <dbReference type="ARBA" id="ARBA00033239"/>
    </source>
</evidence>
<feature type="transmembrane region" description="Helical" evidence="24">
    <location>
        <begin position="264"/>
        <end position="282"/>
    </location>
</feature>
<dbReference type="GO" id="GO:0043682">
    <property type="term" value="F:P-type divalent copper transporter activity"/>
    <property type="evidence" value="ECO:0007669"/>
    <property type="project" value="TreeGrafter"/>
</dbReference>
<dbReference type="GO" id="GO:0016887">
    <property type="term" value="F:ATP hydrolysis activity"/>
    <property type="evidence" value="ECO:0007669"/>
    <property type="project" value="InterPro"/>
</dbReference>
<keyword evidence="12" id="KW-0187">Copper transport</keyword>
<dbReference type="PROSITE" id="PS00154">
    <property type="entry name" value="ATPASE_E1_E2"/>
    <property type="match status" value="1"/>
</dbReference>
<keyword evidence="14" id="KW-0460">Magnesium</keyword>
<comment type="catalytic activity">
    <reaction evidence="22">
        <text>Cu(+)(in) + ATP + H2O = Cu(+)(out) + ADP + phosphate + H(+)</text>
        <dbReference type="Rhea" id="RHEA:25792"/>
        <dbReference type="ChEBI" id="CHEBI:15377"/>
        <dbReference type="ChEBI" id="CHEBI:15378"/>
        <dbReference type="ChEBI" id="CHEBI:30616"/>
        <dbReference type="ChEBI" id="CHEBI:43474"/>
        <dbReference type="ChEBI" id="CHEBI:49552"/>
        <dbReference type="ChEBI" id="CHEBI:456216"/>
        <dbReference type="EC" id="7.2.2.8"/>
    </reaction>
</comment>
<evidence type="ECO:0000256" key="3">
    <source>
        <dbReference type="ARBA" id="ARBA00012517"/>
    </source>
</evidence>
<dbReference type="InterPro" id="IPR023298">
    <property type="entry name" value="ATPase_P-typ_TM_dom_sf"/>
</dbReference>